<dbReference type="Proteomes" id="UP000076722">
    <property type="component" value="Unassembled WGS sequence"/>
</dbReference>
<dbReference type="SUPFAM" id="SSF74788">
    <property type="entry name" value="Cullin repeat-like"/>
    <property type="match status" value="1"/>
</dbReference>
<dbReference type="GO" id="GO:0017119">
    <property type="term" value="C:Golgi transport complex"/>
    <property type="evidence" value="ECO:0007669"/>
    <property type="project" value="InterPro"/>
</dbReference>
<dbReference type="AlphaFoldDB" id="A0A164U9I0"/>
<organism evidence="9 10">
    <name type="scientific">Sistotremastrum niveocremeum HHB9708</name>
    <dbReference type="NCBI Taxonomy" id="1314777"/>
    <lineage>
        <taxon>Eukaryota</taxon>
        <taxon>Fungi</taxon>
        <taxon>Dikarya</taxon>
        <taxon>Basidiomycota</taxon>
        <taxon>Agaricomycotina</taxon>
        <taxon>Agaricomycetes</taxon>
        <taxon>Sistotremastrales</taxon>
        <taxon>Sistotremastraceae</taxon>
        <taxon>Sertulicium</taxon>
        <taxon>Sertulicium niveocremeum</taxon>
    </lineage>
</organism>
<dbReference type="PANTHER" id="PTHR21311:SF0">
    <property type="entry name" value="CONSERVED OLIGOMERIC GOLGI COMPLEX SUBUNIT 8"/>
    <property type="match status" value="1"/>
</dbReference>
<dbReference type="OrthoDB" id="1661054at2759"/>
<evidence type="ECO:0000256" key="5">
    <source>
        <dbReference type="ARBA" id="ARBA00022927"/>
    </source>
</evidence>
<evidence type="ECO:0000256" key="1">
    <source>
        <dbReference type="ARBA" id="ARBA00004395"/>
    </source>
</evidence>
<protein>
    <recommendedName>
        <fullName evidence="3">Conserved oligomeric Golgi complex subunit 8</fullName>
    </recommendedName>
    <alternativeName>
        <fullName evidence="8">Component of oligomeric Golgi complex 8</fullName>
    </alternativeName>
</protein>
<accession>A0A164U9I0</accession>
<gene>
    <name evidence="9" type="ORF">SISNIDRAFT_466402</name>
</gene>
<keyword evidence="4" id="KW-0813">Transport</keyword>
<dbReference type="GO" id="GO:0000139">
    <property type="term" value="C:Golgi membrane"/>
    <property type="evidence" value="ECO:0007669"/>
    <property type="project" value="UniProtKB-SubCell"/>
</dbReference>
<evidence type="ECO:0000313" key="10">
    <source>
        <dbReference type="Proteomes" id="UP000076722"/>
    </source>
</evidence>
<evidence type="ECO:0000256" key="4">
    <source>
        <dbReference type="ARBA" id="ARBA00022448"/>
    </source>
</evidence>
<dbReference type="PANTHER" id="PTHR21311">
    <property type="entry name" value="CONSERVED OLIGOMERIC GOLGI COMPLEX COMPONENT 8"/>
    <property type="match status" value="1"/>
</dbReference>
<dbReference type="Pfam" id="PF04124">
    <property type="entry name" value="Dor1"/>
    <property type="match status" value="1"/>
</dbReference>
<evidence type="ECO:0000256" key="2">
    <source>
        <dbReference type="ARBA" id="ARBA00006419"/>
    </source>
</evidence>
<dbReference type="GO" id="GO:0006891">
    <property type="term" value="P:intra-Golgi vesicle-mediated transport"/>
    <property type="evidence" value="ECO:0007669"/>
    <property type="project" value="TreeGrafter"/>
</dbReference>
<dbReference type="EMBL" id="KV419408">
    <property type="protein sequence ID" value="KZS93034.1"/>
    <property type="molecule type" value="Genomic_DNA"/>
</dbReference>
<keyword evidence="7" id="KW-0472">Membrane</keyword>
<keyword evidence="5" id="KW-0653">Protein transport</keyword>
<evidence type="ECO:0000256" key="6">
    <source>
        <dbReference type="ARBA" id="ARBA00023034"/>
    </source>
</evidence>
<dbReference type="InterPro" id="IPR016159">
    <property type="entry name" value="Cullin_repeat-like_dom_sf"/>
</dbReference>
<dbReference type="InterPro" id="IPR007255">
    <property type="entry name" value="COG8"/>
</dbReference>
<keyword evidence="10" id="KW-1185">Reference proteome</keyword>
<evidence type="ECO:0000256" key="3">
    <source>
        <dbReference type="ARBA" id="ARBA00020983"/>
    </source>
</evidence>
<proteinExistence type="inferred from homology"/>
<comment type="subcellular location">
    <subcellularLocation>
        <location evidence="1">Golgi apparatus membrane</location>
        <topology evidence="1">Peripheral membrane protein</topology>
    </subcellularLocation>
</comment>
<reference evidence="9 10" key="1">
    <citation type="journal article" date="2016" name="Mol. Biol. Evol.">
        <title>Comparative Genomics of Early-Diverging Mushroom-Forming Fungi Provides Insights into the Origins of Lignocellulose Decay Capabilities.</title>
        <authorList>
            <person name="Nagy L.G."/>
            <person name="Riley R."/>
            <person name="Tritt A."/>
            <person name="Adam C."/>
            <person name="Daum C."/>
            <person name="Floudas D."/>
            <person name="Sun H."/>
            <person name="Yadav J.S."/>
            <person name="Pangilinan J."/>
            <person name="Larsson K.H."/>
            <person name="Matsuura K."/>
            <person name="Barry K."/>
            <person name="Labutti K."/>
            <person name="Kuo R."/>
            <person name="Ohm R.A."/>
            <person name="Bhattacharya S.S."/>
            <person name="Shirouzu T."/>
            <person name="Yoshinaga Y."/>
            <person name="Martin F.M."/>
            <person name="Grigoriev I.V."/>
            <person name="Hibbett D.S."/>
        </authorList>
    </citation>
    <scope>NUCLEOTIDE SEQUENCE [LARGE SCALE GENOMIC DNA]</scope>
    <source>
        <strain evidence="9 10">HHB9708</strain>
    </source>
</reference>
<dbReference type="STRING" id="1314777.A0A164U9I0"/>
<sequence length="794" mass="89047">MPVEQGSSEGVSLDNPIILPQITTAEFDELLSFLYHQWTPPPDRTERLVALLRLGNLYQIDDAKEFAITSLSTHPTVHPSLRLQLSREYSLDDWLAPAFTRLMVLPLASLSEEDVNRLGLFAYSVLAKAKETVEAHRKSVAQSFPIVHLPYRHPNCYKSWKSTWFVNPSLGSTLELRDIIYRWTEVGQILLHFPWTSWHDAMSRVAGAEMAGVCESCKPRYAHEVGEQAKSLPASLSHSPTGVLMGDDSSTLVDLLRSSEAARNSGALDDKQTPSYLSHLASLPLKELLAEPTKLSSEAAVLTTSLTQLCLNEYPTFLSLHDTSSVLSTSFDSISDSLDTLLSSIPAIENEARDFASGTKQIQEERRKANVVLEQQEKLIDILEIPRLVDTCVRNGYYQEALDLSSHTKLLLRRFPDIPMIHDVALETEQGVRLMNIQLLSSLREPLKLPALFKAVNFLRRMKVFEEEELALIFLTSRYAYVTGLLGSVEGERHDPTKYLRRYIDIWREGIFDIATQFRTIFIEASDEEVPFTLERLFSLSMHNALDSLLKTCEGVLPRIDDPTSLTSILTQLSYCSSSFSRIGMDFRPLLAPLFENAVIHIISTSVQDATARLTSQIAEAGKLRKQPSSWLLSEGAQVRRDIPANSSAHAPPAHVTTYPPLAHYLNALITTLNNVRLLAPTSILEELLDIFDKSLAECAQSFVEYSKIIVSGDPSEGRRSTDGKGQEREEEILFCAGRVYIRSIVPFVREGLVVRVYEASVAEVDAVCGSSKLVRRTLDEWDEWMQSHLNLDL</sequence>
<evidence type="ECO:0000313" key="9">
    <source>
        <dbReference type="EMBL" id="KZS93034.1"/>
    </source>
</evidence>
<evidence type="ECO:0000256" key="8">
    <source>
        <dbReference type="ARBA" id="ARBA00031347"/>
    </source>
</evidence>
<comment type="similarity">
    <text evidence="2">Belongs to the COG8 family.</text>
</comment>
<keyword evidence="6" id="KW-0333">Golgi apparatus</keyword>
<evidence type="ECO:0000256" key="7">
    <source>
        <dbReference type="ARBA" id="ARBA00023136"/>
    </source>
</evidence>
<dbReference type="GO" id="GO:0015031">
    <property type="term" value="P:protein transport"/>
    <property type="evidence" value="ECO:0007669"/>
    <property type="project" value="UniProtKB-KW"/>
</dbReference>
<name>A0A164U9I0_9AGAM</name>